<keyword evidence="3" id="KW-0804">Transcription</keyword>
<accession>A0ABW6PIX0</accession>
<keyword evidence="1" id="KW-0805">Transcription regulation</keyword>
<protein>
    <submittedName>
        <fullName evidence="6">TetR/AcrR family transcriptional regulator</fullName>
    </submittedName>
</protein>
<evidence type="ECO:0000256" key="3">
    <source>
        <dbReference type="ARBA" id="ARBA00023163"/>
    </source>
</evidence>
<dbReference type="InterPro" id="IPR001647">
    <property type="entry name" value="HTH_TetR"/>
</dbReference>
<dbReference type="Proteomes" id="UP001601444">
    <property type="component" value="Unassembled WGS sequence"/>
</dbReference>
<dbReference type="PRINTS" id="PR00455">
    <property type="entry name" value="HTHTETR"/>
</dbReference>
<dbReference type="Pfam" id="PF00440">
    <property type="entry name" value="TetR_N"/>
    <property type="match status" value="1"/>
</dbReference>
<dbReference type="PANTHER" id="PTHR30055">
    <property type="entry name" value="HTH-TYPE TRANSCRIPTIONAL REGULATOR RUTR"/>
    <property type="match status" value="1"/>
</dbReference>
<dbReference type="InterPro" id="IPR050109">
    <property type="entry name" value="HTH-type_TetR-like_transc_reg"/>
</dbReference>
<comment type="caution">
    <text evidence="6">The sequence shown here is derived from an EMBL/GenBank/DDBJ whole genome shotgun (WGS) entry which is preliminary data.</text>
</comment>
<evidence type="ECO:0000256" key="4">
    <source>
        <dbReference type="PROSITE-ProRule" id="PRU00335"/>
    </source>
</evidence>
<evidence type="ECO:0000256" key="1">
    <source>
        <dbReference type="ARBA" id="ARBA00023015"/>
    </source>
</evidence>
<dbReference type="RefSeq" id="WP_052313778.1">
    <property type="nucleotide sequence ID" value="NZ_JBIAMX010000002.1"/>
</dbReference>
<dbReference type="SUPFAM" id="SSF46689">
    <property type="entry name" value="Homeodomain-like"/>
    <property type="match status" value="1"/>
</dbReference>
<evidence type="ECO:0000313" key="6">
    <source>
        <dbReference type="EMBL" id="MFF0542339.1"/>
    </source>
</evidence>
<dbReference type="Gene3D" id="1.10.357.10">
    <property type="entry name" value="Tetracycline Repressor, domain 2"/>
    <property type="match status" value="1"/>
</dbReference>
<keyword evidence="7" id="KW-1185">Reference proteome</keyword>
<evidence type="ECO:0000256" key="2">
    <source>
        <dbReference type="ARBA" id="ARBA00023125"/>
    </source>
</evidence>
<dbReference type="EMBL" id="JBIAMX010000002">
    <property type="protein sequence ID" value="MFF0542339.1"/>
    <property type="molecule type" value="Genomic_DNA"/>
</dbReference>
<organism evidence="6 7">
    <name type="scientific">Nocardia thailandica</name>
    <dbReference type="NCBI Taxonomy" id="257275"/>
    <lineage>
        <taxon>Bacteria</taxon>
        <taxon>Bacillati</taxon>
        <taxon>Actinomycetota</taxon>
        <taxon>Actinomycetes</taxon>
        <taxon>Mycobacteriales</taxon>
        <taxon>Nocardiaceae</taxon>
        <taxon>Nocardia</taxon>
    </lineage>
</organism>
<feature type="domain" description="HTH tetR-type" evidence="5">
    <location>
        <begin position="13"/>
        <end position="73"/>
    </location>
</feature>
<evidence type="ECO:0000259" key="5">
    <source>
        <dbReference type="PROSITE" id="PS50977"/>
    </source>
</evidence>
<feature type="DNA-binding region" description="H-T-H motif" evidence="4">
    <location>
        <begin position="36"/>
        <end position="55"/>
    </location>
</feature>
<reference evidence="6 7" key="1">
    <citation type="submission" date="2024-10" db="EMBL/GenBank/DDBJ databases">
        <title>The Natural Products Discovery Center: Release of the First 8490 Sequenced Strains for Exploring Actinobacteria Biosynthetic Diversity.</title>
        <authorList>
            <person name="Kalkreuter E."/>
            <person name="Kautsar S.A."/>
            <person name="Yang D."/>
            <person name="Bader C.D."/>
            <person name="Teijaro C.N."/>
            <person name="Fluegel L."/>
            <person name="Davis C.M."/>
            <person name="Simpson J.R."/>
            <person name="Lauterbach L."/>
            <person name="Steele A.D."/>
            <person name="Gui C."/>
            <person name="Meng S."/>
            <person name="Li G."/>
            <person name="Viehrig K."/>
            <person name="Ye F."/>
            <person name="Su P."/>
            <person name="Kiefer A.F."/>
            <person name="Nichols A."/>
            <person name="Cepeda A.J."/>
            <person name="Yan W."/>
            <person name="Fan B."/>
            <person name="Jiang Y."/>
            <person name="Adhikari A."/>
            <person name="Zheng C.-J."/>
            <person name="Schuster L."/>
            <person name="Cowan T.M."/>
            <person name="Smanski M.J."/>
            <person name="Chevrette M.G."/>
            <person name="De Carvalho L.P.S."/>
            <person name="Shen B."/>
        </authorList>
    </citation>
    <scope>NUCLEOTIDE SEQUENCE [LARGE SCALE GENOMIC DNA]</scope>
    <source>
        <strain evidence="6 7">NPDC004045</strain>
    </source>
</reference>
<dbReference type="PROSITE" id="PS50977">
    <property type="entry name" value="HTH_TETR_2"/>
    <property type="match status" value="1"/>
</dbReference>
<dbReference type="InterPro" id="IPR009057">
    <property type="entry name" value="Homeodomain-like_sf"/>
</dbReference>
<proteinExistence type="predicted"/>
<sequence>MSTLSRTQSERRAATVDALLTATIQVLIDGGYAALTTRRVAERAGVSQGAQQHYFPTKNALVDAALHRMVEELAAEAVATPLVAETERDRAAELLDRLWDLHNLPICPAVIELLNAARTDTELAEQVVPSTRAGMAAIQSIAAVSLPTYAAVPGFADFIAVAVSTVRGSSTLIAIPGLGDLHPPWPRVRAMLMQVLDGLLG</sequence>
<evidence type="ECO:0000313" key="7">
    <source>
        <dbReference type="Proteomes" id="UP001601444"/>
    </source>
</evidence>
<name>A0ABW6PIX0_9NOCA</name>
<gene>
    <name evidence="6" type="ORF">ACFYTF_05830</name>
</gene>
<dbReference type="PANTHER" id="PTHR30055:SF234">
    <property type="entry name" value="HTH-TYPE TRANSCRIPTIONAL REGULATOR BETI"/>
    <property type="match status" value="1"/>
</dbReference>
<keyword evidence="2 4" id="KW-0238">DNA-binding</keyword>